<dbReference type="AlphaFoldDB" id="A0A177ED07"/>
<dbReference type="GeneID" id="93647191"/>
<gene>
    <name evidence="2" type="ORF">NEDG_00841</name>
</gene>
<dbReference type="EMBL" id="LTDL01000040">
    <property type="protein sequence ID" value="OAG29708.1"/>
    <property type="molecule type" value="Genomic_DNA"/>
</dbReference>
<evidence type="ECO:0000313" key="3">
    <source>
        <dbReference type="Proteomes" id="UP000185944"/>
    </source>
</evidence>
<comment type="caution">
    <text evidence="2">The sequence shown here is derived from an EMBL/GenBank/DDBJ whole genome shotgun (WGS) entry which is preliminary data.</text>
</comment>
<evidence type="ECO:0000256" key="1">
    <source>
        <dbReference type="SAM" id="MobiDB-lite"/>
    </source>
</evidence>
<protein>
    <submittedName>
        <fullName evidence="2">Uncharacterized protein</fullName>
    </submittedName>
</protein>
<feature type="region of interest" description="Disordered" evidence="1">
    <location>
        <begin position="1"/>
        <end position="37"/>
    </location>
</feature>
<evidence type="ECO:0000313" key="2">
    <source>
        <dbReference type="EMBL" id="OAG29708.1"/>
    </source>
</evidence>
<dbReference type="VEuPathDB" id="MicrosporidiaDB:NEDG_00841"/>
<name>A0A177ED07_9MICR</name>
<dbReference type="Proteomes" id="UP000185944">
    <property type="component" value="Unassembled WGS sequence"/>
</dbReference>
<accession>A0A177ED07</accession>
<proteinExistence type="predicted"/>
<sequence>MGTSNINAKKDWHPSSARTRAQISSAKRLKPEVVSSPPATNLVPLEAVVSPGQRMGWMIG</sequence>
<feature type="compositionally biased region" description="Polar residues" evidence="1">
    <location>
        <begin position="16"/>
        <end position="25"/>
    </location>
</feature>
<organism evidence="2 3">
    <name type="scientific">Nematocida displodere</name>
    <dbReference type="NCBI Taxonomy" id="1805483"/>
    <lineage>
        <taxon>Eukaryota</taxon>
        <taxon>Fungi</taxon>
        <taxon>Fungi incertae sedis</taxon>
        <taxon>Microsporidia</taxon>
        <taxon>Nematocida</taxon>
    </lineage>
</organism>
<keyword evidence="3" id="KW-1185">Reference proteome</keyword>
<reference evidence="2 3" key="1">
    <citation type="submission" date="2016-02" db="EMBL/GenBank/DDBJ databases">
        <title>Discovery of a natural microsporidian pathogen with a broad tissue tropism in Caenorhabditis elegans.</title>
        <authorList>
            <person name="Luallen R.J."/>
            <person name="Reinke A.W."/>
            <person name="Tong L."/>
            <person name="Botts M.R."/>
            <person name="Felix M.-A."/>
            <person name="Troemel E.R."/>
        </authorList>
    </citation>
    <scope>NUCLEOTIDE SEQUENCE [LARGE SCALE GENOMIC DNA]</scope>
    <source>
        <strain evidence="2 3">JUm2807</strain>
    </source>
</reference>
<dbReference type="RefSeq" id="XP_067544356.1">
    <property type="nucleotide sequence ID" value="XM_067688259.1"/>
</dbReference>